<evidence type="ECO:0000256" key="2">
    <source>
        <dbReference type="ARBA" id="ARBA00009191"/>
    </source>
</evidence>
<dbReference type="Pfam" id="PF20067">
    <property type="entry name" value="SSL_N"/>
    <property type="match status" value="1"/>
</dbReference>
<gene>
    <name evidence="8" type="ORF">FSB_LOCUS33319</name>
</gene>
<comment type="subcellular location">
    <subcellularLocation>
        <location evidence="1">Vacuole</location>
    </subcellularLocation>
</comment>
<proteinExistence type="inferred from homology"/>
<keyword evidence="3" id="KW-0926">Vacuole</keyword>
<dbReference type="InterPro" id="IPR018119">
    <property type="entry name" value="Strictosidine_synth_cons-reg"/>
</dbReference>
<evidence type="ECO:0000256" key="3">
    <source>
        <dbReference type="ARBA" id="ARBA00022554"/>
    </source>
</evidence>
<dbReference type="GO" id="GO:0005773">
    <property type="term" value="C:vacuole"/>
    <property type="evidence" value="ECO:0007669"/>
    <property type="project" value="UniProtKB-SubCell"/>
</dbReference>
<dbReference type="PANTHER" id="PTHR10426:SF79">
    <property type="entry name" value="PROTEIN STRICTOSIDINE SYNTHASE-LIKE 2"/>
    <property type="match status" value="1"/>
</dbReference>
<dbReference type="Pfam" id="PF03088">
    <property type="entry name" value="Str_synth"/>
    <property type="match status" value="1"/>
</dbReference>
<evidence type="ECO:0000256" key="5">
    <source>
        <dbReference type="ARBA" id="ARBA00023180"/>
    </source>
</evidence>
<feature type="chain" id="PRO_5015009697" description="Strictosidine synthase conserved region domain-containing protein" evidence="6">
    <location>
        <begin position="22"/>
        <end position="453"/>
    </location>
</feature>
<evidence type="ECO:0000256" key="4">
    <source>
        <dbReference type="ARBA" id="ARBA00022729"/>
    </source>
</evidence>
<dbReference type="SUPFAM" id="SSF63829">
    <property type="entry name" value="Calcium-dependent phosphotriesterase"/>
    <property type="match status" value="1"/>
</dbReference>
<dbReference type="EMBL" id="OIVN01002662">
    <property type="protein sequence ID" value="SPD05437.1"/>
    <property type="molecule type" value="Genomic_DNA"/>
</dbReference>
<evidence type="ECO:0000259" key="7">
    <source>
        <dbReference type="Pfam" id="PF03088"/>
    </source>
</evidence>
<dbReference type="GO" id="GO:0012505">
    <property type="term" value="C:endomembrane system"/>
    <property type="evidence" value="ECO:0007669"/>
    <property type="project" value="TreeGrafter"/>
</dbReference>
<organism evidence="8">
    <name type="scientific">Fagus sylvatica</name>
    <name type="common">Beechnut</name>
    <dbReference type="NCBI Taxonomy" id="28930"/>
    <lineage>
        <taxon>Eukaryota</taxon>
        <taxon>Viridiplantae</taxon>
        <taxon>Streptophyta</taxon>
        <taxon>Embryophyta</taxon>
        <taxon>Tracheophyta</taxon>
        <taxon>Spermatophyta</taxon>
        <taxon>Magnoliopsida</taxon>
        <taxon>eudicotyledons</taxon>
        <taxon>Gunneridae</taxon>
        <taxon>Pentapetalae</taxon>
        <taxon>rosids</taxon>
        <taxon>fabids</taxon>
        <taxon>Fagales</taxon>
        <taxon>Fagaceae</taxon>
        <taxon>Fagus</taxon>
    </lineage>
</organism>
<feature type="domain" description="Strictosidine synthase conserved region" evidence="7">
    <location>
        <begin position="244"/>
        <end position="330"/>
    </location>
</feature>
<evidence type="ECO:0000256" key="1">
    <source>
        <dbReference type="ARBA" id="ARBA00004116"/>
    </source>
</evidence>
<accession>A0A2N9GSM7</accession>
<dbReference type="FunFam" id="2.120.10.30:FF:000032">
    <property type="entry name" value="Protein STRICTOSIDINE SYNTHASE-LIKE 13"/>
    <property type="match status" value="1"/>
</dbReference>
<reference evidence="8" key="1">
    <citation type="submission" date="2018-02" db="EMBL/GenBank/DDBJ databases">
        <authorList>
            <person name="Cohen D.B."/>
            <person name="Kent A.D."/>
        </authorList>
    </citation>
    <scope>NUCLEOTIDE SEQUENCE</scope>
</reference>
<dbReference type="Gene3D" id="2.120.10.30">
    <property type="entry name" value="TolB, C-terminal domain"/>
    <property type="match status" value="2"/>
</dbReference>
<evidence type="ECO:0000256" key="6">
    <source>
        <dbReference type="SAM" id="SignalP"/>
    </source>
</evidence>
<dbReference type="PANTHER" id="PTHR10426">
    <property type="entry name" value="STRICTOSIDINE SYNTHASE-RELATED"/>
    <property type="match status" value="1"/>
</dbReference>
<dbReference type="GO" id="GO:0016787">
    <property type="term" value="F:hydrolase activity"/>
    <property type="evidence" value="ECO:0007669"/>
    <property type="project" value="TreeGrafter"/>
</dbReference>
<protein>
    <recommendedName>
        <fullName evidence="7">Strictosidine synthase conserved region domain-containing protein</fullName>
    </recommendedName>
</protein>
<evidence type="ECO:0000313" key="8">
    <source>
        <dbReference type="EMBL" id="SPD05437.1"/>
    </source>
</evidence>
<keyword evidence="4 6" id="KW-0732">Signal</keyword>
<keyword evidence="5" id="KW-0325">Glycoprotein</keyword>
<name>A0A2N9GSM7_FAGSY</name>
<sequence length="453" mass="50765">MRPKLLLTALIVLLLSALIAVKRINHSSQATHNIEKSSNNNFSLFEAVPIEDAIGPESFAFDPLGEGPYTGISDGRIIKWQQNQQSWINFAITSPERSLEIRILRLMFEPFVSLTDSVSQPRNYCLHSKDISECPPYSHKLWDPCVGLMSCACGSHILCEYEGYAEISTEFTTGIAGRDGCEGPHDHDQMEHICGRPLGLGFINTTGDLYIADAYMGLMVVGPNGGIATKVATQVQGVPLGFTNGLDIDQRSGVVYFSDSSSQYQRRNHISVILSGDKTGRLMKYDPENNQVTVLLNNLSFPNGVALSQNSHYILVADTTNCRVMRYWLQTSKAGTFEVFAQLPGFPDNIKTSPRGGFWVAIHSRRERVLEWVLSYPWIGNALLKLPFDIMRAYSYLAKWRGSGLAVRLSEQGEVLEIFEEKSGNRWTSIAEVEETRWNFMDWVNNNAFCRQV</sequence>
<dbReference type="InterPro" id="IPR011042">
    <property type="entry name" value="6-blade_b-propeller_TolB-like"/>
</dbReference>
<comment type="similarity">
    <text evidence="2">Belongs to the strictosidine synthase family.</text>
</comment>
<dbReference type="AlphaFoldDB" id="A0A2N9GSM7"/>
<feature type="signal peptide" evidence="6">
    <location>
        <begin position="1"/>
        <end position="21"/>
    </location>
</feature>